<evidence type="ECO:0000313" key="1">
    <source>
        <dbReference type="EMBL" id="MDR6779449.1"/>
    </source>
</evidence>
<accession>A0ABU1QJV7</accession>
<dbReference type="EMBL" id="JAVDUG010000004">
    <property type="protein sequence ID" value="MDR6779449.1"/>
    <property type="molecule type" value="Genomic_DNA"/>
</dbReference>
<keyword evidence="2" id="KW-1185">Reference proteome</keyword>
<dbReference type="Proteomes" id="UP001266807">
    <property type="component" value="Unassembled WGS sequence"/>
</dbReference>
<protein>
    <submittedName>
        <fullName evidence="1">Uncharacterized protein</fullName>
    </submittedName>
</protein>
<proteinExistence type="predicted"/>
<gene>
    <name evidence="1" type="ORF">J2W98_003729</name>
</gene>
<comment type="caution">
    <text evidence="1">The sequence shown here is derived from an EMBL/GenBank/DDBJ whole genome shotgun (WGS) entry which is preliminary data.</text>
</comment>
<sequence>MKSDEQGELRVDIKGQYIVLFKSPKASNSVDPPLYSFIGECDNFTPTGVCAFSNRNNQMLLVSYKETVQMRLCD</sequence>
<organism evidence="1 2">
    <name type="scientific">Paenibacillus peoriae</name>
    <dbReference type="NCBI Taxonomy" id="59893"/>
    <lineage>
        <taxon>Bacteria</taxon>
        <taxon>Bacillati</taxon>
        <taxon>Bacillota</taxon>
        <taxon>Bacilli</taxon>
        <taxon>Bacillales</taxon>
        <taxon>Paenibacillaceae</taxon>
        <taxon>Paenibacillus</taxon>
    </lineage>
</organism>
<evidence type="ECO:0000313" key="2">
    <source>
        <dbReference type="Proteomes" id="UP001266807"/>
    </source>
</evidence>
<name>A0ABU1QJV7_9BACL</name>
<reference evidence="1 2" key="1">
    <citation type="submission" date="2023-07" db="EMBL/GenBank/DDBJ databases">
        <title>Sorghum-associated microbial communities from plants grown in Nebraska, USA.</title>
        <authorList>
            <person name="Schachtman D."/>
        </authorList>
    </citation>
    <scope>NUCLEOTIDE SEQUENCE [LARGE SCALE GENOMIC DNA]</scope>
    <source>
        <strain evidence="1 2">BE143</strain>
    </source>
</reference>